<evidence type="ECO:0000256" key="4">
    <source>
        <dbReference type="ARBA" id="ARBA00022777"/>
    </source>
</evidence>
<name>A0AAW1XGV5_RUBAR</name>
<evidence type="ECO:0000256" key="1">
    <source>
        <dbReference type="ARBA" id="ARBA00022527"/>
    </source>
</evidence>
<dbReference type="Pfam" id="PF07714">
    <property type="entry name" value="PK_Tyr_Ser-Thr"/>
    <property type="match status" value="1"/>
</dbReference>
<keyword evidence="2" id="KW-0808">Transferase</keyword>
<dbReference type="Proteomes" id="UP001457282">
    <property type="component" value="Unassembled WGS sequence"/>
</dbReference>
<dbReference type="AlphaFoldDB" id="A0AAW1XGV5"/>
<dbReference type="SUPFAM" id="SSF56112">
    <property type="entry name" value="Protein kinase-like (PK-like)"/>
    <property type="match status" value="1"/>
</dbReference>
<reference evidence="7 8" key="1">
    <citation type="journal article" date="2023" name="G3 (Bethesda)">
        <title>A chromosome-length genome assembly and annotation of blackberry (Rubus argutus, cv. 'Hillquist').</title>
        <authorList>
            <person name="Bruna T."/>
            <person name="Aryal R."/>
            <person name="Dudchenko O."/>
            <person name="Sargent D.J."/>
            <person name="Mead D."/>
            <person name="Buti M."/>
            <person name="Cavallini A."/>
            <person name="Hytonen T."/>
            <person name="Andres J."/>
            <person name="Pham M."/>
            <person name="Weisz D."/>
            <person name="Mascagni F."/>
            <person name="Usai G."/>
            <person name="Natali L."/>
            <person name="Bassil N."/>
            <person name="Fernandez G.E."/>
            <person name="Lomsadze A."/>
            <person name="Armour M."/>
            <person name="Olukolu B."/>
            <person name="Poorten T."/>
            <person name="Britton C."/>
            <person name="Davik J."/>
            <person name="Ashrafi H."/>
            <person name="Aiden E.L."/>
            <person name="Borodovsky M."/>
            <person name="Worthington M."/>
        </authorList>
    </citation>
    <scope>NUCLEOTIDE SEQUENCE [LARGE SCALE GENOMIC DNA]</scope>
    <source>
        <strain evidence="7">PI 553951</strain>
    </source>
</reference>
<organism evidence="7 8">
    <name type="scientific">Rubus argutus</name>
    <name type="common">Southern blackberry</name>
    <dbReference type="NCBI Taxonomy" id="59490"/>
    <lineage>
        <taxon>Eukaryota</taxon>
        <taxon>Viridiplantae</taxon>
        <taxon>Streptophyta</taxon>
        <taxon>Embryophyta</taxon>
        <taxon>Tracheophyta</taxon>
        <taxon>Spermatophyta</taxon>
        <taxon>Magnoliopsida</taxon>
        <taxon>eudicotyledons</taxon>
        <taxon>Gunneridae</taxon>
        <taxon>Pentapetalae</taxon>
        <taxon>rosids</taxon>
        <taxon>fabids</taxon>
        <taxon>Rosales</taxon>
        <taxon>Rosaceae</taxon>
        <taxon>Rosoideae</taxon>
        <taxon>Rosoideae incertae sedis</taxon>
        <taxon>Rubus</taxon>
    </lineage>
</organism>
<accession>A0AAW1XGV5</accession>
<keyword evidence="3" id="KW-0547">Nucleotide-binding</keyword>
<feature type="domain" description="Protein kinase" evidence="6">
    <location>
        <begin position="1"/>
        <end position="111"/>
    </location>
</feature>
<keyword evidence="5" id="KW-0067">ATP-binding</keyword>
<proteinExistence type="predicted"/>
<keyword evidence="1" id="KW-0723">Serine/threonine-protein kinase</keyword>
<dbReference type="GO" id="GO:0005524">
    <property type="term" value="F:ATP binding"/>
    <property type="evidence" value="ECO:0007669"/>
    <property type="project" value="UniProtKB-KW"/>
</dbReference>
<keyword evidence="4" id="KW-0418">Kinase</keyword>
<protein>
    <recommendedName>
        <fullName evidence="6">Protein kinase domain-containing protein</fullName>
    </recommendedName>
</protein>
<dbReference type="InterPro" id="IPR000719">
    <property type="entry name" value="Prot_kinase_dom"/>
</dbReference>
<dbReference type="InterPro" id="IPR011009">
    <property type="entry name" value="Kinase-like_dom_sf"/>
</dbReference>
<gene>
    <name evidence="7" type="ORF">M0R45_012997</name>
</gene>
<comment type="caution">
    <text evidence="7">The sequence shown here is derived from an EMBL/GenBank/DDBJ whole genome shotgun (WGS) entry which is preliminary data.</text>
</comment>
<evidence type="ECO:0000256" key="5">
    <source>
        <dbReference type="ARBA" id="ARBA00022840"/>
    </source>
</evidence>
<dbReference type="InterPro" id="IPR001245">
    <property type="entry name" value="Ser-Thr/Tyr_kinase_cat_dom"/>
</dbReference>
<evidence type="ECO:0000313" key="8">
    <source>
        <dbReference type="Proteomes" id="UP001457282"/>
    </source>
</evidence>
<evidence type="ECO:0000313" key="7">
    <source>
        <dbReference type="EMBL" id="KAK9936136.1"/>
    </source>
</evidence>
<dbReference type="PANTHER" id="PTHR27002">
    <property type="entry name" value="RECEPTOR-LIKE SERINE/THREONINE-PROTEIN KINASE SD1-8"/>
    <property type="match status" value="1"/>
</dbReference>
<dbReference type="GO" id="GO:0004674">
    <property type="term" value="F:protein serine/threonine kinase activity"/>
    <property type="evidence" value="ECO:0007669"/>
    <property type="project" value="UniProtKB-KW"/>
</dbReference>
<dbReference type="PROSITE" id="PS50011">
    <property type="entry name" value="PROTEIN_KINASE_DOM"/>
    <property type="match status" value="1"/>
</dbReference>
<dbReference type="PANTHER" id="PTHR27002:SF123">
    <property type="entry name" value="CYSTEINE-RICH RECEPTOR-LIKE PROTEIN KINASE 45"/>
    <property type="match status" value="1"/>
</dbReference>
<sequence length="111" mass="12330">MARIFCENQNTANTKRVVGTHGYMAPEYAMEGLFSVKSDVFSFGVVLLEIISGKRNSGFYLTEHAKTLVEYAWTLWKDGKGSSLWNLGRVGPINKSNPSSNQLTLSIISPR</sequence>
<dbReference type="Gene3D" id="1.10.510.10">
    <property type="entry name" value="Transferase(Phosphotransferase) domain 1"/>
    <property type="match status" value="1"/>
</dbReference>
<evidence type="ECO:0000256" key="2">
    <source>
        <dbReference type="ARBA" id="ARBA00022679"/>
    </source>
</evidence>
<evidence type="ECO:0000256" key="3">
    <source>
        <dbReference type="ARBA" id="ARBA00022741"/>
    </source>
</evidence>
<dbReference type="GO" id="GO:0005886">
    <property type="term" value="C:plasma membrane"/>
    <property type="evidence" value="ECO:0007669"/>
    <property type="project" value="TreeGrafter"/>
</dbReference>
<dbReference type="EMBL" id="JBEDUW010000003">
    <property type="protein sequence ID" value="KAK9936136.1"/>
    <property type="molecule type" value="Genomic_DNA"/>
</dbReference>
<keyword evidence="8" id="KW-1185">Reference proteome</keyword>
<evidence type="ECO:0000259" key="6">
    <source>
        <dbReference type="PROSITE" id="PS50011"/>
    </source>
</evidence>